<protein>
    <submittedName>
        <fullName evidence="2">Uncharacterized protein</fullName>
    </submittedName>
</protein>
<keyword evidence="3" id="KW-1185">Reference proteome</keyword>
<dbReference type="Proteomes" id="UP001385951">
    <property type="component" value="Unassembled WGS sequence"/>
</dbReference>
<accession>A0AAW0GHJ0</accession>
<feature type="compositionally biased region" description="Polar residues" evidence="1">
    <location>
        <begin position="154"/>
        <end position="183"/>
    </location>
</feature>
<proteinExistence type="predicted"/>
<feature type="compositionally biased region" description="Basic and acidic residues" evidence="1">
    <location>
        <begin position="241"/>
        <end position="252"/>
    </location>
</feature>
<evidence type="ECO:0000256" key="1">
    <source>
        <dbReference type="SAM" id="MobiDB-lite"/>
    </source>
</evidence>
<gene>
    <name evidence="2" type="ORF">QCA50_007905</name>
</gene>
<comment type="caution">
    <text evidence="2">The sequence shown here is derived from an EMBL/GenBank/DDBJ whole genome shotgun (WGS) entry which is preliminary data.</text>
</comment>
<feature type="compositionally biased region" description="Low complexity" evidence="1">
    <location>
        <begin position="269"/>
        <end position="283"/>
    </location>
</feature>
<feature type="region of interest" description="Disordered" evidence="1">
    <location>
        <begin position="154"/>
        <end position="283"/>
    </location>
</feature>
<reference evidence="2 3" key="1">
    <citation type="submission" date="2022-09" db="EMBL/GenBank/DDBJ databases">
        <authorList>
            <person name="Palmer J.M."/>
        </authorList>
    </citation>
    <scope>NUCLEOTIDE SEQUENCE [LARGE SCALE GENOMIC DNA]</scope>
    <source>
        <strain evidence="2 3">DSM 7382</strain>
    </source>
</reference>
<name>A0AAW0GHJ0_9APHY</name>
<dbReference type="EMBL" id="JASBNA010000009">
    <property type="protein sequence ID" value="KAK7689214.1"/>
    <property type="molecule type" value="Genomic_DNA"/>
</dbReference>
<evidence type="ECO:0000313" key="3">
    <source>
        <dbReference type="Proteomes" id="UP001385951"/>
    </source>
</evidence>
<evidence type="ECO:0000313" key="2">
    <source>
        <dbReference type="EMBL" id="KAK7689214.1"/>
    </source>
</evidence>
<dbReference type="AlphaFoldDB" id="A0AAW0GHJ0"/>
<feature type="compositionally biased region" description="Polar residues" evidence="1">
    <location>
        <begin position="191"/>
        <end position="204"/>
    </location>
</feature>
<organism evidence="2 3">
    <name type="scientific">Cerrena zonata</name>
    <dbReference type="NCBI Taxonomy" id="2478898"/>
    <lineage>
        <taxon>Eukaryota</taxon>
        <taxon>Fungi</taxon>
        <taxon>Dikarya</taxon>
        <taxon>Basidiomycota</taxon>
        <taxon>Agaricomycotina</taxon>
        <taxon>Agaricomycetes</taxon>
        <taxon>Polyporales</taxon>
        <taxon>Cerrenaceae</taxon>
        <taxon>Cerrena</taxon>
    </lineage>
</organism>
<sequence>MTTSDRAGNFFHTCFNQDTETYATRFEAYCLSGVKNRVSEEIAALKAQCTAGILAQLNDLLAPTILSKMVYSDFFTQITLKHHIIYENWPVSKFCTPGKLTLLELRRLHHVLSNGPPLFRYVSPTEWEDLDLDALQSRHDTISPTAAHPLVATATSIPSASTGSSATVDDTTGTSNDNATTNPAGGATDPSGLNATTNSTNGAPVTSAPLLPQPTNLPPPRGGDMLTLDGGMVVRPRERRRQWDAGLTKEQKAAMMAVRNAEKAKKSAGRASGSASGSNAPQE</sequence>
<feature type="compositionally biased region" description="Pro residues" evidence="1">
    <location>
        <begin position="211"/>
        <end position="221"/>
    </location>
</feature>